<dbReference type="Proteomes" id="UP001234585">
    <property type="component" value="Plasmid unnamed1"/>
</dbReference>
<dbReference type="GO" id="GO:0016740">
    <property type="term" value="F:transferase activity"/>
    <property type="evidence" value="ECO:0007669"/>
    <property type="project" value="UniProtKB-KW"/>
</dbReference>
<reference evidence="1 2" key="1">
    <citation type="submission" date="2023-08" db="EMBL/GenBank/DDBJ databases">
        <title>Pathogen: clinical or host-associated sample.</title>
        <authorList>
            <person name="Hergert J."/>
            <person name="Casey R."/>
            <person name="Wagner J."/>
            <person name="Young E.L."/>
            <person name="Oakeson K.F."/>
        </authorList>
    </citation>
    <scope>NUCLEOTIDE SEQUENCE [LARGE SCALE GENOMIC DNA]</scope>
    <source>
        <strain evidence="1 2">1760953</strain>
        <plasmid evidence="1 2">unnamed1</plasmid>
    </source>
</reference>
<gene>
    <name evidence="1" type="ORF">Q9313_18575</name>
</gene>
<dbReference type="AlphaFoldDB" id="A0AA50CQ66"/>
<geneLocation type="plasmid" evidence="1 2">
    <name>unnamed1</name>
</geneLocation>
<keyword evidence="2" id="KW-1185">Reference proteome</keyword>
<sequence>MLRILYLVHDLSDPAVRRRVLMLQAGGAEVMLAGFRRGENRLADIEGVTPLELGTTADARFAQRLGAVAGAGALLPRKLAGLAKPDVILARNLEMLVLARRASTHFGTVPIAYECLDVHRLMLKAGPAGRLLRGAERHFGRKAGLVVTSSPAFIEHYFKPLSGIRAPIHLLENRVLELDGGDAGLPARMRPTGAPWRIGWFGAIRCRKSLDLLCAFTRRMEGRFEVVLRGRPAYREFDDFDGIVKREPFIRFEGPYRNPEDLSAIYAEVDFTWAIDFFEEGQNSQWLLPNRIYEGGRHGALPIVLEGTETARLAARHGVGIALADGRLETLIQRFAAFSDDDYRARNARLVALGTRPWILDRADCTAFVQRLGALRQPSGQAAPLQPLPSLIANKVDCHER</sequence>
<proteinExistence type="predicted"/>
<protein>
    <submittedName>
        <fullName evidence="1">Glycosyl transferase family 1</fullName>
    </submittedName>
</protein>
<evidence type="ECO:0000313" key="2">
    <source>
        <dbReference type="Proteomes" id="UP001234585"/>
    </source>
</evidence>
<keyword evidence="1" id="KW-0808">Transferase</keyword>
<accession>A0AA50CQ66</accession>
<name>A0AA50CQ66_9HYPH</name>
<organism evidence="1 2">
    <name type="scientific">Shinella sumterensis</name>
    <dbReference type="NCBI Taxonomy" id="1967501"/>
    <lineage>
        <taxon>Bacteria</taxon>
        <taxon>Pseudomonadati</taxon>
        <taxon>Pseudomonadota</taxon>
        <taxon>Alphaproteobacteria</taxon>
        <taxon>Hyphomicrobiales</taxon>
        <taxon>Rhizobiaceae</taxon>
        <taxon>Shinella</taxon>
    </lineage>
</organism>
<dbReference type="RefSeq" id="WP_306039512.1">
    <property type="nucleotide sequence ID" value="NZ_CP132303.1"/>
</dbReference>
<dbReference type="SUPFAM" id="SSF53756">
    <property type="entry name" value="UDP-Glycosyltransferase/glycogen phosphorylase"/>
    <property type="match status" value="1"/>
</dbReference>
<keyword evidence="1" id="KW-0614">Plasmid</keyword>
<evidence type="ECO:0000313" key="1">
    <source>
        <dbReference type="EMBL" id="WLS00086.1"/>
    </source>
</evidence>
<dbReference type="EMBL" id="CP132303">
    <property type="protein sequence ID" value="WLS00086.1"/>
    <property type="molecule type" value="Genomic_DNA"/>
</dbReference>